<dbReference type="PANTHER" id="PTHR46327:SF3">
    <property type="entry name" value="TRANSCRIPTION FACTOR"/>
    <property type="match status" value="1"/>
</dbReference>
<proteinExistence type="predicted"/>
<sequence>MEENLPVSGDRIGCRPFSLEEMQNYHSLFLNPQQVSDSFSFGDQFDQRFLFLDDNKDESLNPFAGNSNGQNGFNGLVQKNEPLWERIKWTDEMVKVLITAISYVGHDGLYGAPIKGKWRIISNAMVERGYTVSPQQCEDKFNDLNRKYKRVKDLLGSNSCDVVENPSLIELMNIPKKSKEEVKKILTCKQLFYHEMCSFHGKDRKYLPHDELLQKSVRSGLKGKKVKYRSGDNILGMSIKRQKKHEEDSNEASGSFLPEGQQEVMMSRLLQLEEKKLQIQKNMFELEKKKFEWLKLSQQQDRELHKMKLENELMRLENERLEFELKRRDISDNRS</sequence>
<dbReference type="PROSITE" id="PS50090">
    <property type="entry name" value="MYB_LIKE"/>
    <property type="match status" value="1"/>
</dbReference>
<dbReference type="InterPro" id="IPR044822">
    <property type="entry name" value="Myb_DNA-bind_4"/>
</dbReference>
<dbReference type="EMBL" id="WHWC01000019">
    <property type="protein sequence ID" value="KAG8364091.1"/>
    <property type="molecule type" value="Genomic_DNA"/>
</dbReference>
<evidence type="ECO:0000256" key="1">
    <source>
        <dbReference type="SAM" id="Coils"/>
    </source>
</evidence>
<name>A0AAV6W0J9_9LAMI</name>
<evidence type="ECO:0000313" key="4">
    <source>
        <dbReference type="Proteomes" id="UP000826271"/>
    </source>
</evidence>
<evidence type="ECO:0000313" key="3">
    <source>
        <dbReference type="EMBL" id="KAG8364091.1"/>
    </source>
</evidence>
<dbReference type="Gene3D" id="1.10.10.60">
    <property type="entry name" value="Homeodomain-like"/>
    <property type="match status" value="1"/>
</dbReference>
<gene>
    <name evidence="3" type="ORF">BUALT_Bualt19G0090600</name>
</gene>
<feature type="domain" description="Myb-like" evidence="2">
    <location>
        <begin position="81"/>
        <end position="145"/>
    </location>
</feature>
<protein>
    <recommendedName>
        <fullName evidence="2">Myb-like domain-containing protein</fullName>
    </recommendedName>
</protein>
<dbReference type="AlphaFoldDB" id="A0AAV6W0J9"/>
<evidence type="ECO:0000259" key="2">
    <source>
        <dbReference type="PROSITE" id="PS50090"/>
    </source>
</evidence>
<accession>A0AAV6W0J9</accession>
<keyword evidence="1" id="KW-0175">Coiled coil</keyword>
<dbReference type="PANTHER" id="PTHR46327">
    <property type="entry name" value="F16F4.11 PROTEIN-RELATED"/>
    <property type="match status" value="1"/>
</dbReference>
<dbReference type="Proteomes" id="UP000826271">
    <property type="component" value="Unassembled WGS sequence"/>
</dbReference>
<feature type="coiled-coil region" evidence="1">
    <location>
        <begin position="269"/>
        <end position="333"/>
    </location>
</feature>
<organism evidence="3 4">
    <name type="scientific">Buddleja alternifolia</name>
    <dbReference type="NCBI Taxonomy" id="168488"/>
    <lineage>
        <taxon>Eukaryota</taxon>
        <taxon>Viridiplantae</taxon>
        <taxon>Streptophyta</taxon>
        <taxon>Embryophyta</taxon>
        <taxon>Tracheophyta</taxon>
        <taxon>Spermatophyta</taxon>
        <taxon>Magnoliopsida</taxon>
        <taxon>eudicotyledons</taxon>
        <taxon>Gunneridae</taxon>
        <taxon>Pentapetalae</taxon>
        <taxon>asterids</taxon>
        <taxon>lamiids</taxon>
        <taxon>Lamiales</taxon>
        <taxon>Scrophulariaceae</taxon>
        <taxon>Buddlejeae</taxon>
        <taxon>Buddleja</taxon>
    </lineage>
</organism>
<dbReference type="Pfam" id="PF13837">
    <property type="entry name" value="Myb_DNA-bind_4"/>
    <property type="match status" value="1"/>
</dbReference>
<reference evidence="3" key="1">
    <citation type="submission" date="2019-10" db="EMBL/GenBank/DDBJ databases">
        <authorList>
            <person name="Zhang R."/>
            <person name="Pan Y."/>
            <person name="Wang J."/>
            <person name="Ma R."/>
            <person name="Yu S."/>
        </authorList>
    </citation>
    <scope>NUCLEOTIDE SEQUENCE</scope>
    <source>
        <strain evidence="3">LA-IB0</strain>
        <tissue evidence="3">Leaf</tissue>
    </source>
</reference>
<keyword evidence="4" id="KW-1185">Reference proteome</keyword>
<dbReference type="InterPro" id="IPR001005">
    <property type="entry name" value="SANT/Myb"/>
</dbReference>
<comment type="caution">
    <text evidence="3">The sequence shown here is derived from an EMBL/GenBank/DDBJ whole genome shotgun (WGS) entry which is preliminary data.</text>
</comment>